<comment type="function">
    <text evidence="7">Involved in the lipid remodeling steps of GPI-anchor maturation.</text>
</comment>
<sequence length="343" mass="39582">MLSMVSFSRCFVVLALAVLGSASSGDRAHIYQNCVSICHAQRCVSPSTSLPLFLRLTQWTCTDDCKYGCMHTITDKAVEAGLQVEQYYGKWPFWRLFGMQEPASVAFSLLNLWFHAQGARQILSQVPSKHPMKLYYLVWAFISVNAWTWSSIFHTRDLPFTEKLDYLSAAMAILFALYYTVLRFYHLYPLVQGCTQNAAISQQWRKPLYLAWSSACTIIYIAHVSYLTLPPRFDYSYNILFNLSLGLIHNFLWLAYSLPASFSVLRRFPFRPKSYRPKFASKAAVFVLLTTAATALELFDFPPWGRIIDAHSLWHLSTAPIVKFWYDFLIEDALDDGWRDQRM</sequence>
<feature type="signal peptide" evidence="7">
    <location>
        <begin position="1"/>
        <end position="22"/>
    </location>
</feature>
<feature type="transmembrane region" description="Helical" evidence="7">
    <location>
        <begin position="279"/>
        <end position="299"/>
    </location>
</feature>
<reference evidence="8" key="1">
    <citation type="submission" date="2011-04" db="EMBL/GenBank/DDBJ databases">
        <title>Evolution of plant cell wall degrading machinery underlies the functional diversity of forest fungi.</title>
        <authorList>
            <consortium name="US DOE Joint Genome Institute (JGI-PGF)"/>
            <person name="Eastwood D.C."/>
            <person name="Floudas D."/>
            <person name="Binder M."/>
            <person name="Majcherczyk A."/>
            <person name="Schneider P."/>
            <person name="Aerts A."/>
            <person name="Asiegbu F.O."/>
            <person name="Baker S.E."/>
            <person name="Barry K."/>
            <person name="Bendiksby M."/>
            <person name="Blumentritt M."/>
            <person name="Coutinho P.M."/>
            <person name="Cullen D."/>
            <person name="Cullen D."/>
            <person name="Gathman A."/>
            <person name="Goodell B."/>
            <person name="Henrissat B."/>
            <person name="Ihrmark K."/>
            <person name="Kauserud H."/>
            <person name="Kohler A."/>
            <person name="LaButti K."/>
            <person name="Lapidus A."/>
            <person name="Lavin J.L."/>
            <person name="Lee Y.-H."/>
            <person name="Lindquist E."/>
            <person name="Lilly W."/>
            <person name="Lucas S."/>
            <person name="Morin E."/>
            <person name="Murat C."/>
            <person name="Oguiza J.A."/>
            <person name="Park J."/>
            <person name="Pisabarro A.G."/>
            <person name="Riley R."/>
            <person name="Rosling A."/>
            <person name="Salamov A."/>
            <person name="Schmidt O."/>
            <person name="Schmutz J."/>
            <person name="Skrede I."/>
            <person name="Stenlid J."/>
            <person name="Wiebenga A."/>
            <person name="Xie X."/>
            <person name="Kues U."/>
            <person name="Hibbett D.S."/>
            <person name="Hoffmeister D."/>
            <person name="Hogberg N."/>
            <person name="Martin F."/>
            <person name="Grigoriev I.V."/>
            <person name="Watkinson S.C."/>
        </authorList>
    </citation>
    <scope>NUCLEOTIDE SEQUENCE</scope>
    <source>
        <strain evidence="8">S7.9</strain>
    </source>
</reference>
<keyword evidence="6 7" id="KW-0472">Membrane</keyword>
<dbReference type="Pfam" id="PF04080">
    <property type="entry name" value="Per1"/>
    <property type="match status" value="1"/>
</dbReference>
<dbReference type="GO" id="GO:0005789">
    <property type="term" value="C:endoplasmic reticulum membrane"/>
    <property type="evidence" value="ECO:0007669"/>
    <property type="project" value="UniProtKB-SubCell"/>
</dbReference>
<evidence type="ECO:0000256" key="7">
    <source>
        <dbReference type="RuleBase" id="RU365066"/>
    </source>
</evidence>
<dbReference type="AlphaFoldDB" id="F8P5L4"/>
<dbReference type="KEGG" id="sla:SERLADRAFT_474943"/>
<comment type="similarity">
    <text evidence="7">Belongs to the PGAP3 family.</text>
</comment>
<dbReference type="HOGENOM" id="CLU_032917_1_1_1"/>
<evidence type="ECO:0000256" key="3">
    <source>
        <dbReference type="ARBA" id="ARBA00022692"/>
    </source>
</evidence>
<protein>
    <recommendedName>
        <fullName evidence="7">Post-GPI attachment to proteins factor 3</fullName>
    </recommendedName>
</protein>
<proteinExistence type="inferred from homology"/>
<name>F8P5L4_SERL9</name>
<feature type="transmembrane region" description="Helical" evidence="7">
    <location>
        <begin position="209"/>
        <end position="229"/>
    </location>
</feature>
<evidence type="ECO:0000256" key="4">
    <source>
        <dbReference type="ARBA" id="ARBA00022729"/>
    </source>
</evidence>
<evidence type="ECO:0000256" key="1">
    <source>
        <dbReference type="ARBA" id="ARBA00004127"/>
    </source>
</evidence>
<feature type="transmembrane region" description="Helical" evidence="7">
    <location>
        <begin position="235"/>
        <end position="258"/>
    </location>
</feature>
<evidence type="ECO:0000256" key="5">
    <source>
        <dbReference type="ARBA" id="ARBA00022989"/>
    </source>
</evidence>
<feature type="chain" id="PRO_5016478922" description="Post-GPI attachment to proteins factor 3" evidence="7">
    <location>
        <begin position="23"/>
        <end position="343"/>
    </location>
</feature>
<evidence type="ECO:0000256" key="6">
    <source>
        <dbReference type="ARBA" id="ARBA00023136"/>
    </source>
</evidence>
<dbReference type="RefSeq" id="XP_007321687.1">
    <property type="nucleotide sequence ID" value="XM_007321625.1"/>
</dbReference>
<dbReference type="GO" id="GO:0006506">
    <property type="term" value="P:GPI anchor biosynthetic process"/>
    <property type="evidence" value="ECO:0007669"/>
    <property type="project" value="UniProtKB-KW"/>
</dbReference>
<keyword evidence="7" id="KW-0256">Endoplasmic reticulum</keyword>
<dbReference type="PANTHER" id="PTHR13148">
    <property type="entry name" value="PER1-RELATED"/>
    <property type="match status" value="1"/>
</dbReference>
<gene>
    <name evidence="8" type="ORF">SERLADRAFT_474943</name>
</gene>
<feature type="transmembrane region" description="Helical" evidence="7">
    <location>
        <begin position="166"/>
        <end position="188"/>
    </location>
</feature>
<feature type="transmembrane region" description="Helical" evidence="7">
    <location>
        <begin position="134"/>
        <end position="154"/>
    </location>
</feature>
<accession>F8P5L4</accession>
<comment type="subcellular location">
    <subcellularLocation>
        <location evidence="1">Endomembrane system</location>
        <topology evidence="1">Multi-pass membrane protein</topology>
    </subcellularLocation>
    <subcellularLocation>
        <location evidence="7">Endoplasmic reticulum membrane</location>
        <topology evidence="7">Multi-pass membrane protein</topology>
    </subcellularLocation>
</comment>
<dbReference type="GO" id="GO:0016788">
    <property type="term" value="F:hydrolase activity, acting on ester bonds"/>
    <property type="evidence" value="ECO:0007669"/>
    <property type="project" value="TreeGrafter"/>
</dbReference>
<comment type="caution">
    <text evidence="7">Lacks conserved residue(s) required for the propagation of feature annotation.</text>
</comment>
<organism>
    <name type="scientific">Serpula lacrymans var. lacrymans (strain S7.9)</name>
    <name type="common">Dry rot fungus</name>
    <dbReference type="NCBI Taxonomy" id="578457"/>
    <lineage>
        <taxon>Eukaryota</taxon>
        <taxon>Fungi</taxon>
        <taxon>Dikarya</taxon>
        <taxon>Basidiomycota</taxon>
        <taxon>Agaricomycotina</taxon>
        <taxon>Agaricomycetes</taxon>
        <taxon>Agaricomycetidae</taxon>
        <taxon>Boletales</taxon>
        <taxon>Coniophorineae</taxon>
        <taxon>Serpulaceae</taxon>
        <taxon>Serpula</taxon>
    </lineage>
</organism>
<dbReference type="InterPro" id="IPR007217">
    <property type="entry name" value="Per1-like"/>
</dbReference>
<keyword evidence="2 7" id="KW-0337">GPI-anchor biosynthesis</keyword>
<dbReference type="Proteomes" id="UP000008064">
    <property type="component" value="Unassembled WGS sequence"/>
</dbReference>
<evidence type="ECO:0000256" key="2">
    <source>
        <dbReference type="ARBA" id="ARBA00022502"/>
    </source>
</evidence>
<keyword evidence="5 7" id="KW-1133">Transmembrane helix</keyword>
<keyword evidence="4 7" id="KW-0732">Signal</keyword>
<dbReference type="EMBL" id="GL945438">
    <property type="protein sequence ID" value="EGO21901.1"/>
    <property type="molecule type" value="Genomic_DNA"/>
</dbReference>
<dbReference type="GeneID" id="18820553"/>
<evidence type="ECO:0000313" key="8">
    <source>
        <dbReference type="EMBL" id="EGO21901.1"/>
    </source>
</evidence>
<dbReference type="PANTHER" id="PTHR13148:SF0">
    <property type="entry name" value="POST-GPI ATTACHMENT TO PROTEINS FACTOR 3"/>
    <property type="match status" value="1"/>
</dbReference>
<dbReference type="OrthoDB" id="419770at2759"/>
<keyword evidence="3 7" id="KW-0812">Transmembrane</keyword>